<dbReference type="InterPro" id="IPR029039">
    <property type="entry name" value="Flavoprotein-like_sf"/>
</dbReference>
<dbReference type="SUPFAM" id="SSF52218">
    <property type="entry name" value="Flavoproteins"/>
    <property type="match status" value="1"/>
</dbReference>
<dbReference type="InterPro" id="IPR008254">
    <property type="entry name" value="Flavodoxin/NO_synth"/>
</dbReference>
<dbReference type="GO" id="GO:0051536">
    <property type="term" value="F:iron-sulfur cluster binding"/>
    <property type="evidence" value="ECO:0007669"/>
    <property type="project" value="UniProtKB-KW"/>
</dbReference>
<feature type="domain" description="Flavodoxin-like" evidence="4">
    <location>
        <begin position="6"/>
        <end position="150"/>
    </location>
</feature>
<dbReference type="GO" id="GO:0010181">
    <property type="term" value="F:FMN binding"/>
    <property type="evidence" value="ECO:0007669"/>
    <property type="project" value="InterPro"/>
</dbReference>
<dbReference type="NCBIfam" id="NF038196">
    <property type="entry name" value="ferrodoxin_EFR1"/>
    <property type="match status" value="1"/>
</dbReference>
<dbReference type="STRING" id="655355.SAMN05216283_102369"/>
<organism evidence="6 7">
    <name type="scientific">Sunxiuqinia elliptica</name>
    <dbReference type="NCBI Taxonomy" id="655355"/>
    <lineage>
        <taxon>Bacteria</taxon>
        <taxon>Pseudomonadati</taxon>
        <taxon>Bacteroidota</taxon>
        <taxon>Bacteroidia</taxon>
        <taxon>Marinilabiliales</taxon>
        <taxon>Prolixibacteraceae</taxon>
        <taxon>Sunxiuqinia</taxon>
    </lineage>
</organism>
<accession>A0A1I2F7V9</accession>
<dbReference type="SUPFAM" id="SSF54862">
    <property type="entry name" value="4Fe-4S ferredoxins"/>
    <property type="match status" value="1"/>
</dbReference>
<dbReference type="InterPro" id="IPR047964">
    <property type="entry name" value="EFR1-like"/>
</dbReference>
<dbReference type="Gene3D" id="3.30.70.20">
    <property type="match status" value="1"/>
</dbReference>
<evidence type="ECO:0000313" key="6">
    <source>
        <dbReference type="EMBL" id="SFF00620.1"/>
    </source>
</evidence>
<dbReference type="Proteomes" id="UP000198964">
    <property type="component" value="Unassembled WGS sequence"/>
</dbReference>
<sequence>MSTTKLHVLYFSATGTSRKIVRAIASGMGEVDRELDLTLLKDRQQSHRFTDQDVVVVGVPVYAGRVPVLLSNYFQQLQGQDTPVVLVVVYGNRDYDDALLELKDLFETNGFRGIAAGAFVGEHSYSSKVATARPDADDLETARAFGEEIRQKLAANEHGHLLEVKGNYPYKELVAMPPMAPETNALCTNCGLCAEHCPTEAIDFNDCRQVDASSCIRCCSCVKRCPLDAKSFQHERIVGITHYLVDHFSAIRKEPETFL</sequence>
<keyword evidence="2" id="KW-0408">Iron</keyword>
<dbReference type="PROSITE" id="PS50902">
    <property type="entry name" value="FLAVODOXIN_LIKE"/>
    <property type="match status" value="1"/>
</dbReference>
<dbReference type="EMBL" id="FONW01000002">
    <property type="protein sequence ID" value="SFF00620.1"/>
    <property type="molecule type" value="Genomic_DNA"/>
</dbReference>
<gene>
    <name evidence="6" type="ORF">SAMN05216283_102369</name>
</gene>
<dbReference type="GO" id="GO:0046872">
    <property type="term" value="F:metal ion binding"/>
    <property type="evidence" value="ECO:0007669"/>
    <property type="project" value="UniProtKB-KW"/>
</dbReference>
<keyword evidence="1" id="KW-0479">Metal-binding</keyword>
<reference evidence="6 7" key="1">
    <citation type="submission" date="2016-10" db="EMBL/GenBank/DDBJ databases">
        <authorList>
            <person name="de Groot N.N."/>
        </authorList>
    </citation>
    <scope>NUCLEOTIDE SEQUENCE [LARGE SCALE GENOMIC DNA]</scope>
    <source>
        <strain evidence="6 7">CGMCC 1.9156</strain>
    </source>
</reference>
<dbReference type="PANTHER" id="PTHR43122">
    <property type="entry name" value="FERREDOXIN SUBUNIT OF PYRUVATE:FLAVODOXIN OXIDOREDUCTASE-RELATED"/>
    <property type="match status" value="1"/>
</dbReference>
<keyword evidence="7" id="KW-1185">Reference proteome</keyword>
<dbReference type="InterPro" id="IPR017900">
    <property type="entry name" value="4Fe4S_Fe_S_CS"/>
</dbReference>
<dbReference type="InterPro" id="IPR026816">
    <property type="entry name" value="Flavodoxin_dom"/>
</dbReference>
<dbReference type="InterPro" id="IPR017896">
    <property type="entry name" value="4Fe4S_Fe-S-bd"/>
</dbReference>
<protein>
    <submittedName>
        <fullName evidence="6">Flavodoxin</fullName>
    </submittedName>
</protein>
<proteinExistence type="predicted"/>
<dbReference type="Gene3D" id="3.40.50.360">
    <property type="match status" value="1"/>
</dbReference>
<dbReference type="PROSITE" id="PS51379">
    <property type="entry name" value="4FE4S_FER_2"/>
    <property type="match status" value="2"/>
</dbReference>
<dbReference type="AlphaFoldDB" id="A0A1I2F7V9"/>
<dbReference type="Pfam" id="PF12724">
    <property type="entry name" value="Flavodoxin_5"/>
    <property type="match status" value="1"/>
</dbReference>
<evidence type="ECO:0000313" key="7">
    <source>
        <dbReference type="Proteomes" id="UP000198964"/>
    </source>
</evidence>
<dbReference type="PROSITE" id="PS00198">
    <property type="entry name" value="4FE4S_FER_1"/>
    <property type="match status" value="1"/>
</dbReference>
<dbReference type="RefSeq" id="WP_093919032.1">
    <property type="nucleotide sequence ID" value="NZ_FONW01000002.1"/>
</dbReference>
<dbReference type="PANTHER" id="PTHR43122:SF1">
    <property type="entry name" value="IRON-SULFUR-BINDING PROTEIN"/>
    <property type="match status" value="1"/>
</dbReference>
<feature type="domain" description="4Fe-4S ferredoxin-type" evidence="5">
    <location>
        <begin position="209"/>
        <end position="235"/>
    </location>
</feature>
<dbReference type="Pfam" id="PF00037">
    <property type="entry name" value="Fer4"/>
    <property type="match status" value="1"/>
</dbReference>
<keyword evidence="3" id="KW-0411">Iron-sulfur</keyword>
<name>A0A1I2F7V9_9BACT</name>
<evidence type="ECO:0000259" key="5">
    <source>
        <dbReference type="PROSITE" id="PS51379"/>
    </source>
</evidence>
<feature type="domain" description="4Fe-4S ferredoxin-type" evidence="5">
    <location>
        <begin position="179"/>
        <end position="207"/>
    </location>
</feature>
<evidence type="ECO:0000259" key="4">
    <source>
        <dbReference type="PROSITE" id="PS50902"/>
    </source>
</evidence>
<evidence type="ECO:0000256" key="1">
    <source>
        <dbReference type="ARBA" id="ARBA00022723"/>
    </source>
</evidence>
<evidence type="ECO:0000256" key="2">
    <source>
        <dbReference type="ARBA" id="ARBA00023004"/>
    </source>
</evidence>
<evidence type="ECO:0000256" key="3">
    <source>
        <dbReference type="ARBA" id="ARBA00023014"/>
    </source>
</evidence>